<dbReference type="AlphaFoldDB" id="A0AAU9JCK1"/>
<dbReference type="EMBL" id="CAJZBQ010000035">
    <property type="protein sequence ID" value="CAG9323711.1"/>
    <property type="molecule type" value="Genomic_DNA"/>
</dbReference>
<evidence type="ECO:0000313" key="1">
    <source>
        <dbReference type="EMBL" id="CAG9323711.1"/>
    </source>
</evidence>
<organism evidence="1 2">
    <name type="scientific">Blepharisma stoltei</name>
    <dbReference type="NCBI Taxonomy" id="1481888"/>
    <lineage>
        <taxon>Eukaryota</taxon>
        <taxon>Sar</taxon>
        <taxon>Alveolata</taxon>
        <taxon>Ciliophora</taxon>
        <taxon>Postciliodesmatophora</taxon>
        <taxon>Heterotrichea</taxon>
        <taxon>Heterotrichida</taxon>
        <taxon>Blepharismidae</taxon>
        <taxon>Blepharisma</taxon>
    </lineage>
</organism>
<keyword evidence="2" id="KW-1185">Reference proteome</keyword>
<gene>
    <name evidence="1" type="ORF">BSTOLATCC_MIC34751</name>
</gene>
<protein>
    <submittedName>
        <fullName evidence="1">Uncharacterized protein</fullName>
    </submittedName>
</protein>
<evidence type="ECO:0000313" key="2">
    <source>
        <dbReference type="Proteomes" id="UP001162131"/>
    </source>
</evidence>
<comment type="caution">
    <text evidence="1">The sequence shown here is derived from an EMBL/GenBank/DDBJ whole genome shotgun (WGS) entry which is preliminary data.</text>
</comment>
<sequence>MQKVRDVIEKWKNIDDAVEEFKKGWAKSLPRVLDGFKEILDQAEAKWNSPIVDEKVFFTYAERNGHILKEIIRNIDEGSLSLEISPLQESFEKILNCEWNADFSLNKKQFSDLKSFVIKQLSEGLKQLIKILGTSSSHPQILAMTSRLLTTSGFSEQNNKLLKELLKATGNIATDLSFSYIDTHELCEKIIEDLNRLTSSDDVVLGNAKSLRLKKPGNAAQHRRKKIMMRKSISFKLSQVNEAQQASTTNIASIISTLNLFSQYFLSNPIQALPLENLFLVQVPKIPYELVPSYIKSLTLFSLHTNKGKKRVVALLSSLLKNTELRATCRFYLYIINNQLGH</sequence>
<proteinExistence type="predicted"/>
<name>A0AAU9JCK1_9CILI</name>
<reference evidence="1" key="1">
    <citation type="submission" date="2021-09" db="EMBL/GenBank/DDBJ databases">
        <authorList>
            <consortium name="AG Swart"/>
            <person name="Singh M."/>
            <person name="Singh A."/>
            <person name="Seah K."/>
            <person name="Emmerich C."/>
        </authorList>
    </citation>
    <scope>NUCLEOTIDE SEQUENCE</scope>
    <source>
        <strain evidence="1">ATCC30299</strain>
    </source>
</reference>
<accession>A0AAU9JCK1</accession>
<dbReference type="Proteomes" id="UP001162131">
    <property type="component" value="Unassembled WGS sequence"/>
</dbReference>